<organism evidence="2 3">
    <name type="scientific">Enterococcus termitis</name>
    <dbReference type="NCBI Taxonomy" id="332950"/>
    <lineage>
        <taxon>Bacteria</taxon>
        <taxon>Bacillati</taxon>
        <taxon>Bacillota</taxon>
        <taxon>Bacilli</taxon>
        <taxon>Lactobacillales</taxon>
        <taxon>Enterococcaceae</taxon>
        <taxon>Enterococcus</taxon>
    </lineage>
</organism>
<accession>A0A1E5G716</accession>
<keyword evidence="3" id="KW-1185">Reference proteome</keyword>
<dbReference type="EMBL" id="MIJY01000047">
    <property type="protein sequence ID" value="OEG08492.1"/>
    <property type="molecule type" value="Genomic_DNA"/>
</dbReference>
<name>A0A1E5G716_9ENTE</name>
<evidence type="ECO:0000313" key="3">
    <source>
        <dbReference type="Proteomes" id="UP000095094"/>
    </source>
</evidence>
<dbReference type="Pfam" id="PF18050">
    <property type="entry name" value="Cyclophil_like2"/>
    <property type="match status" value="1"/>
</dbReference>
<reference evidence="3" key="1">
    <citation type="submission" date="2016-09" db="EMBL/GenBank/DDBJ databases">
        <authorList>
            <person name="Gulvik C.A."/>
        </authorList>
    </citation>
    <scope>NUCLEOTIDE SEQUENCE [LARGE SCALE GENOMIC DNA]</scope>
    <source>
        <strain evidence="3">LMG 8895</strain>
    </source>
</reference>
<dbReference type="Proteomes" id="UP000095094">
    <property type="component" value="Unassembled WGS sequence"/>
</dbReference>
<feature type="domain" description="Cyclophilin-like" evidence="1">
    <location>
        <begin position="4"/>
        <end position="111"/>
    </location>
</feature>
<dbReference type="SUPFAM" id="SSF50891">
    <property type="entry name" value="Cyclophilin-like"/>
    <property type="match status" value="1"/>
</dbReference>
<dbReference type="InterPro" id="IPR041183">
    <property type="entry name" value="Cyclophilin-like"/>
</dbReference>
<evidence type="ECO:0000313" key="2">
    <source>
        <dbReference type="EMBL" id="OEG08492.1"/>
    </source>
</evidence>
<dbReference type="AlphaFoldDB" id="A0A1E5G716"/>
<evidence type="ECO:0000259" key="1">
    <source>
        <dbReference type="Pfam" id="PF18050"/>
    </source>
</evidence>
<comment type="caution">
    <text evidence="2">The sequence shown here is derived from an EMBL/GenBank/DDBJ whole genome shotgun (WGS) entry which is preliminary data.</text>
</comment>
<dbReference type="Gene3D" id="2.40.100.20">
    <property type="match status" value="1"/>
</dbReference>
<protein>
    <recommendedName>
        <fullName evidence="1">Cyclophilin-like domain-containing protein</fullName>
    </recommendedName>
</protein>
<sequence>MTKIEIEQKIFSIEWLNNPSSRALQERFPLTLTMDELNSNEKYSYLSNPLPVNPEIITQIEKGDIMLFGSECLVLFYDSFSTNYSYTPLGKIRERELLNEVLDHSSIEVRFTK</sequence>
<proteinExistence type="predicted"/>
<gene>
    <name evidence="2" type="ORF">BCR25_13720</name>
</gene>
<dbReference type="OrthoDB" id="9801466at2"/>
<dbReference type="InterPro" id="IPR029000">
    <property type="entry name" value="Cyclophilin-like_dom_sf"/>
</dbReference>